<dbReference type="Gene3D" id="3.90.70.10">
    <property type="entry name" value="Cysteine proteinases"/>
    <property type="match status" value="1"/>
</dbReference>
<evidence type="ECO:0000313" key="3">
    <source>
        <dbReference type="Proteomes" id="UP000494216"/>
    </source>
</evidence>
<dbReference type="Pfam" id="PF03412">
    <property type="entry name" value="Peptidase_C39"/>
    <property type="match status" value="1"/>
</dbReference>
<dbReference type="PROSITE" id="PS50990">
    <property type="entry name" value="PEPTIDASE_C39"/>
    <property type="match status" value="1"/>
</dbReference>
<feature type="domain" description="Peptidase C39" evidence="1">
    <location>
        <begin position="56"/>
        <end position="189"/>
    </location>
</feature>
<reference evidence="2 3" key="1">
    <citation type="submission" date="2020-02" db="EMBL/GenBank/DDBJ databases">
        <authorList>
            <person name="Hogendoorn C."/>
        </authorList>
    </citation>
    <scope>NUCLEOTIDE SEQUENCE [LARGE SCALE GENOMIC DNA]</scope>
    <source>
        <strain evidence="2">METHB21</strain>
    </source>
</reference>
<dbReference type="GO" id="GO:0008233">
    <property type="term" value="F:peptidase activity"/>
    <property type="evidence" value="ECO:0007669"/>
    <property type="project" value="InterPro"/>
</dbReference>
<dbReference type="EMBL" id="CADCXN010000092">
    <property type="protein sequence ID" value="CAA9892209.1"/>
    <property type="molecule type" value="Genomic_DNA"/>
</dbReference>
<proteinExistence type="predicted"/>
<keyword evidence="3" id="KW-1185">Reference proteome</keyword>
<name>A0A8S0Y6U3_9GAMM</name>
<evidence type="ECO:0000313" key="2">
    <source>
        <dbReference type="EMBL" id="CAA9892209.1"/>
    </source>
</evidence>
<dbReference type="InterPro" id="IPR005074">
    <property type="entry name" value="Peptidase_C39"/>
</dbReference>
<evidence type="ECO:0000259" key="1">
    <source>
        <dbReference type="PROSITE" id="PS50990"/>
    </source>
</evidence>
<dbReference type="GO" id="GO:0005524">
    <property type="term" value="F:ATP binding"/>
    <property type="evidence" value="ECO:0007669"/>
    <property type="project" value="InterPro"/>
</dbReference>
<accession>A0A8S0Y6U3</accession>
<sequence length="239" mass="26607">MNSFILFLITTVFAVLGLSGCTGQSPVTTINIGQNTRIFKPLKSVKVLRDENVVKQGFDYSCGAGALATLLTYGVGDKASEAEILLQLMNSLPKDQEKLKKKEGFSLADLQKVALLRGHKSAGFRMLPEYLAKLKGPVIVFIQPRGYKHFAVLRGIHGDRVFLADPSQGNVRMPGYRFLDEWLDEKGTGIIFVVEAKHGWQEDYPLKLKVRGVAQPEVLTTRQMLNVGNPYARFPELLR</sequence>
<dbReference type="GO" id="GO:0016020">
    <property type="term" value="C:membrane"/>
    <property type="evidence" value="ECO:0007669"/>
    <property type="project" value="InterPro"/>
</dbReference>
<gene>
    <name evidence="2" type="ORF">METHB2_600004</name>
</gene>
<dbReference type="GO" id="GO:0006508">
    <property type="term" value="P:proteolysis"/>
    <property type="evidence" value="ECO:0007669"/>
    <property type="project" value="InterPro"/>
</dbReference>
<dbReference type="RefSeq" id="WP_174627004.1">
    <property type="nucleotide sequence ID" value="NZ_CADCXN010000092.1"/>
</dbReference>
<dbReference type="AlphaFoldDB" id="A0A8S0Y6U3"/>
<dbReference type="Proteomes" id="UP000494216">
    <property type="component" value="Unassembled WGS sequence"/>
</dbReference>
<protein>
    <recommendedName>
        <fullName evidence="1">Peptidase C39 domain-containing protein</fullName>
    </recommendedName>
</protein>
<organism evidence="2 3">
    <name type="scientific">Candidatus Methylobacter favarea</name>
    <dbReference type="NCBI Taxonomy" id="2707345"/>
    <lineage>
        <taxon>Bacteria</taxon>
        <taxon>Pseudomonadati</taxon>
        <taxon>Pseudomonadota</taxon>
        <taxon>Gammaproteobacteria</taxon>
        <taxon>Methylococcales</taxon>
        <taxon>Methylococcaceae</taxon>
        <taxon>Methylobacter</taxon>
    </lineage>
</organism>
<comment type="caution">
    <text evidence="2">The sequence shown here is derived from an EMBL/GenBank/DDBJ whole genome shotgun (WGS) entry which is preliminary data.</text>
</comment>